<keyword evidence="3" id="KW-1185">Reference proteome</keyword>
<sequence length="63" mass="7400">MALDPDYAITLFWDAENTTVEPKKMERLLPNIEDSLIRADPRYHITELKFVVCNKGQDFVKMK</sequence>
<evidence type="ECO:0000313" key="3">
    <source>
        <dbReference type="Proteomes" id="UP000836841"/>
    </source>
</evidence>
<organism evidence="2 3">
    <name type="scientific">Thlaspi arvense</name>
    <name type="common">Field penny-cress</name>
    <dbReference type="NCBI Taxonomy" id="13288"/>
    <lineage>
        <taxon>Eukaryota</taxon>
        <taxon>Viridiplantae</taxon>
        <taxon>Streptophyta</taxon>
        <taxon>Embryophyta</taxon>
        <taxon>Tracheophyta</taxon>
        <taxon>Spermatophyta</taxon>
        <taxon>Magnoliopsida</taxon>
        <taxon>eudicotyledons</taxon>
        <taxon>Gunneridae</taxon>
        <taxon>Pentapetalae</taxon>
        <taxon>rosids</taxon>
        <taxon>malvids</taxon>
        <taxon>Brassicales</taxon>
        <taxon>Brassicaceae</taxon>
        <taxon>Thlaspideae</taxon>
        <taxon>Thlaspi</taxon>
    </lineage>
</organism>
<proteinExistence type="predicted"/>
<dbReference type="EMBL" id="OU466862">
    <property type="protein sequence ID" value="CAH2070120.1"/>
    <property type="molecule type" value="Genomic_DNA"/>
</dbReference>
<reference evidence="2 3" key="1">
    <citation type="submission" date="2022-03" db="EMBL/GenBank/DDBJ databases">
        <authorList>
            <person name="Nunn A."/>
            <person name="Chopra R."/>
            <person name="Nunn A."/>
            <person name="Contreras Garrido A."/>
        </authorList>
    </citation>
    <scope>NUCLEOTIDE SEQUENCE [LARGE SCALE GENOMIC DNA]</scope>
</reference>
<evidence type="ECO:0000313" key="2">
    <source>
        <dbReference type="EMBL" id="CAH2070124.1"/>
    </source>
</evidence>
<accession>A0AAU9SNR1</accession>
<dbReference type="EMBL" id="OU466862">
    <property type="protein sequence ID" value="CAH2070124.1"/>
    <property type="molecule type" value="Genomic_DNA"/>
</dbReference>
<dbReference type="AlphaFoldDB" id="A0AAU9SNR1"/>
<protein>
    <submittedName>
        <fullName evidence="2">Uncharacterized protein</fullName>
    </submittedName>
</protein>
<gene>
    <name evidence="1" type="ORF">TAV2_LOCUS20221</name>
    <name evidence="2" type="ORF">TAV2_LOCUS20758</name>
</gene>
<dbReference type="Proteomes" id="UP000836841">
    <property type="component" value="Chromosome 6"/>
</dbReference>
<name>A0AAU9SNR1_THLAR</name>
<evidence type="ECO:0000313" key="1">
    <source>
        <dbReference type="EMBL" id="CAH2070120.1"/>
    </source>
</evidence>